<name>A0A105V2A5_9BURK</name>
<feature type="compositionally biased region" description="Low complexity" evidence="1">
    <location>
        <begin position="2544"/>
        <end position="2558"/>
    </location>
</feature>
<organism evidence="3 4">
    <name type="scientific">Burkholderia territorii</name>
    <dbReference type="NCBI Taxonomy" id="1503055"/>
    <lineage>
        <taxon>Bacteria</taxon>
        <taxon>Pseudomonadati</taxon>
        <taxon>Pseudomonadota</taxon>
        <taxon>Betaproteobacteria</taxon>
        <taxon>Burkholderiales</taxon>
        <taxon>Burkholderiaceae</taxon>
        <taxon>Burkholderia</taxon>
        <taxon>Burkholderia cepacia complex</taxon>
    </lineage>
</organism>
<dbReference type="NCBIfam" id="TIGR01731">
    <property type="entry name" value="fil_hemag_20aa"/>
    <property type="match status" value="26"/>
</dbReference>
<sequence>MRRAGRPAAEDSGVSIWFAARATAFAALCMFGMQPLVVSAQATLPITPDRSGGAHPVVGVSTSGVPLVNITAPKNGVSLNSFTQYNVGSKGVVLVNSGQNSQTRLAGWVQGNPFLGNNAARVIVNQVTSGNASQLLGPTEIAGNRANLVIANPAGITCAGCGFLNVPRVTLTTGVPTFNPDGTLAGFNVTQGQIGVAGAGLDAHGSAIDLISRAMTINGEVWADSINAVAGANHVDYASDAVRAQAGTGAAPGVAIDVQALGSMFANSIRMIGTEAGVGVRDAGAVTSLTGDIQVSSNGDVTIVPSARIQSAANTRIDGADVIQHGTIVSTQGTDLNAARALSNAGTISSGGNTNLSAATSLDNSGHVYAGMDAAGDLVGGGSISARAASVTNPGTLAAGENVDLFASDVTLDRGMVSAGSAINAAASGTLSNVGGTMSGRNLMLNAGQLVNDSGAIGSRNLASVTAQAVSNRTGTLAGDVLSLDASGAVDNTHGQIVARTVKIAATDLTNIAGEIGTSTGALSVTATGNVSNDSGKIAAGDSLTLAANAVSNAQGQIGTLAGDVSLDIGQLLGNANGTIASARDLSVHAAQLNNADGTISARAARIQATDIVNSDGQIGTTDALTVTAAGAVFNRSGAIVGGNGFSLTADNVENVSGKLGSTTGDTALHATHAVTNTGGIVSAAGELNMRADTLDNHNGSVIARANAKIQTGDLTNAGGEIGSTGGDLSVTATRAVSNDSGKLVGASGATITTGMLSNRAGQIGTSSGDTMLTVSQAIDNTHGKIASAGALNAQAHAFDNSQGMISADASTFDIAGQLTNAGGTIGTTHDSTIAAQSVANQGGTIGSVSGGLAIRTTGTTDNTDGKLLASSDMILTNAGLLNTGGTISATNVALESGKGAIVNALGTMAASQSLISRSAGFDNRSGLVQATGAVDIDTQGHTLDNSVLAGQSAGGQVLGKGVTLATGALNNAGGAISSSGTATVSAASVTNDAGSLVADGAVTVRSTGTVSNAAGQIGGNSDVTVSGTTVDNTRGAMHASGALSVTGDTIRNAQTGNSTLPTTAGVPGLTAGMEGASVTLNASQAIDNTSGAIRADKEAKLAAPTIDNTSGSIQSKGTATLTASSTLINSQGDINGGQQLTVSTGTLDNDGTLQSAGDVSVTIQGDLTNSGRIVAGHDLETVVDGVLENSGTLSAGNVADVTAGSVRNRASGEIIGGNATNVHADQSITNEGLIDGGATTVSAGDTVTNAGGRIYGDAVSVAANAVINDRNALGVGGVIASRGDLDIGAQTFRNRNDALIYANNDIRVGGALDANHRATGSAQVVTNDGAQIDAGRDITVDANRFENLNSNFQVSTVTTDSGTQLWYQVPGSTEKIDPSTVYLYQKNSHEIHPGTDYRWALDDDQKFILLPSTKYPFAEYAKYTMNGVAGKIDNTAYPAKNFGEQGAAAKTGAYRTVPADIWATFGVTPPPDVNPAWITAGPFTMAGFAGLLAGRRGVGSDWFAVTPPTEADVTGVKPKPFESPSPSCLTSTHAACAPFQQWYKATVGAYQSLDQALVAYNADVSSRLVQTYTVYTADVTSTREVVTASRPGTITAGRHIEISTLSGINDKSQIVAGDGSALANVQNIGAHGTETFNGPGHAIYTWVQSGGAFRGDERATSSTPFMPAIPSQTIDLPVVLSDPNKPSNPVKSVAVSASEAQGTSGAGVAPIAGKETGAQGIGGVSVQGVGTEAVTTVKANVGGVVVRTVTPNTRVPNNALYQVTRDPGSHFLIETDPRFTDYRNWLSSDSMLDALKVDPSTVSKRIGDGFYEQQLIQQQIMQATGQRFVGDYTDNQSQYKALIASGVQAGQQFGLNVGTALTDAQMAALTSDIVWLVSQTVTLPDGSEQTVLVPQVYLHANAADVTGEGTIVSGKNVTIDSDGAYKNAGTIASRDVTIIRADSIENRGTVAGDTVSASAKKDLHNLGGLVQGNAVALSAGRDLDLTTTTRSATTKSGSATGIDRVSTINAGTLQAVAGRDLNANAAAIATTGDAGLAAGNDVNLNAVRQSSEDAVKWDDRNHAEHSASTNTGTRIATSGNLSIVAGHDVNATAAYANAQGAIGVSAGHDVSLNAGEQSASANDEHYRKEGGFLSSTSTHTIDSSSYTKAIGTTLSGDTVAVQAGNDLTANAATIAATNDVNLAAARDLTITTADTASSEYHYKDVKKSGLGSAGAGISYGTNQTIDTSRDTVKGSQGSLIGSTDGSVALMAGNALHVTGSDIVAGKDVTGIAKDVTIDASQTDRRHEETHEVKSSGFTLAVKSPVIDAIQNVNQQVKGASESQDGRAAALHAIAAAGGMADLVGATGAMTNALNGPTAKPEAKVELSFGTSYSKTTFTEDSTKNNGSNVKAGGTAAFVATGDKQAGQGNVTIQGSDVTANDVLLQAANRVDLINSTDNHSTRSTNESKSGSVGVSYGTGGFGVSAAMARAHGDANSDAATQNNTHIKAGNTATIVSGGDTHIVGANVDAHKVIANVGGNLNIASVQDTSRSEAHQSSSGGGFSVSQGGASASVSMQSGHASGNYAGVNEQSGIQAGDGGFDVTVAGNTDLKGAYIGSTATPDKNQLTTETLSFSDIQNSSSYDASSFGISAGGGVGNGGNNYATHGQSSGKNTGGALPLYVSESDSSKATTKSAISAGSVTVTDTANQKQDVATLNRDTSNLNGTVSKTPDLQQVLSNQSDLINAAQAAAETIAKQIGSYADRKHDDAQRNADGTTDPVLKAQYQQQADSWAEGGGNRVGLHIAGGALTGGLTGGGLGAVGGGAGAGVSAQLAPQLKEIAQSIKEAGPTGNENVDELLGNVASNLLAGGAGAVVGGGTGALTGAAVDRFNRQLHPEEKKWISEKLAVYAKKYGLTVEQAHNELTTQANLQVQNGSPGSWNQRAYDFLKQAHGMLPADGNSGPGYMFYATPEQKADIGMYSQYYPNGAGMNAPGGQTIANSVNREQANRNQMGGATIAVATGGALIVGAPIAATVGSVGFATIGATTGGGMDAAGQYAQSGSFRPAQSGFAAATGALTGPIGTNAGFIGNVLLGGAGGITNAIFNNSYYGESNSPLYAGAIGSLSGVGGYLAGLAATQGFAHIARPVIYPNLDPKIPALLQGVRNPLPGFAGATAGSVVQGVSFFVPNKER</sequence>
<dbReference type="InterPro" id="IPR025157">
    <property type="entry name" value="Hemagglutinin_rpt"/>
</dbReference>
<evidence type="ECO:0000313" key="3">
    <source>
        <dbReference type="EMBL" id="KVV39870.1"/>
    </source>
</evidence>
<dbReference type="Pfam" id="PF05860">
    <property type="entry name" value="TPS"/>
    <property type="match status" value="1"/>
</dbReference>
<comment type="caution">
    <text evidence="3">The sequence shown here is derived from an EMBL/GenBank/DDBJ whole genome shotgun (WGS) entry which is preliminary data.</text>
</comment>
<evidence type="ECO:0000259" key="2">
    <source>
        <dbReference type="SMART" id="SM00912"/>
    </source>
</evidence>
<dbReference type="Gene3D" id="2.160.20.10">
    <property type="entry name" value="Single-stranded right-handed beta-helix, Pectin lyase-like"/>
    <property type="match status" value="1"/>
</dbReference>
<dbReference type="InterPro" id="IPR010069">
    <property type="entry name" value="CdiA_FHA1_rpt"/>
</dbReference>
<feature type="region of interest" description="Disordered" evidence="1">
    <location>
        <begin position="2528"/>
        <end position="2558"/>
    </location>
</feature>
<dbReference type="InterPro" id="IPR011050">
    <property type="entry name" value="Pectin_lyase_fold/virulence"/>
</dbReference>
<proteinExistence type="predicted"/>
<dbReference type="GO" id="GO:0003824">
    <property type="term" value="F:catalytic activity"/>
    <property type="evidence" value="ECO:0007669"/>
    <property type="project" value="UniProtKB-ARBA"/>
</dbReference>
<gene>
    <name evidence="3" type="ORF">WT27_14200</name>
</gene>
<protein>
    <submittedName>
        <fullName evidence="3">Hemagglutinin</fullName>
    </submittedName>
</protein>
<dbReference type="Proteomes" id="UP000062317">
    <property type="component" value="Unassembled WGS sequence"/>
</dbReference>
<dbReference type="SMART" id="SM00912">
    <property type="entry name" value="Haemagg_act"/>
    <property type="match status" value="1"/>
</dbReference>
<dbReference type="InterPro" id="IPR012334">
    <property type="entry name" value="Pectin_lyas_fold"/>
</dbReference>
<dbReference type="SUPFAM" id="SSF51126">
    <property type="entry name" value="Pectin lyase-like"/>
    <property type="match status" value="1"/>
</dbReference>
<evidence type="ECO:0000313" key="4">
    <source>
        <dbReference type="Proteomes" id="UP000062317"/>
    </source>
</evidence>
<dbReference type="Pfam" id="PF13332">
    <property type="entry name" value="Fil_haemagg_2"/>
    <property type="match status" value="3"/>
</dbReference>
<feature type="domain" description="Filamentous haemagglutinin FhaB/tRNA nuclease CdiA-like TPS" evidence="2">
    <location>
        <begin position="62"/>
        <end position="181"/>
    </location>
</feature>
<dbReference type="EMBL" id="LPEQ01000121">
    <property type="protein sequence ID" value="KVV39870.1"/>
    <property type="molecule type" value="Genomic_DNA"/>
</dbReference>
<reference evidence="3 4" key="1">
    <citation type="submission" date="2015-11" db="EMBL/GenBank/DDBJ databases">
        <title>Expanding the genomic diversity of Burkholderia species for the development of highly accurate diagnostics.</title>
        <authorList>
            <person name="Sahl J."/>
            <person name="Keim P."/>
            <person name="Wagner D."/>
        </authorList>
    </citation>
    <scope>NUCLEOTIDE SEQUENCE [LARGE SCALE GENOMIC DNA]</scope>
    <source>
        <strain evidence="3 4">MSMB1301WGS</strain>
    </source>
</reference>
<evidence type="ECO:0000256" key="1">
    <source>
        <dbReference type="SAM" id="MobiDB-lite"/>
    </source>
</evidence>
<dbReference type="NCBIfam" id="TIGR01901">
    <property type="entry name" value="adhes_NPXG"/>
    <property type="match status" value="1"/>
</dbReference>
<keyword evidence="4" id="KW-1185">Reference proteome</keyword>
<accession>A0A105V2A5</accession>
<dbReference type="InterPro" id="IPR008638">
    <property type="entry name" value="FhaB/CdiA-like_TPS"/>
</dbReference>